<gene>
    <name evidence="1" type="ORF">UFOVP699_171</name>
</gene>
<accession>A0A6J5NQK6</accession>
<name>A0A6J5NQK6_9CAUD</name>
<organism evidence="1">
    <name type="scientific">uncultured Caudovirales phage</name>
    <dbReference type="NCBI Taxonomy" id="2100421"/>
    <lineage>
        <taxon>Viruses</taxon>
        <taxon>Duplodnaviria</taxon>
        <taxon>Heunggongvirae</taxon>
        <taxon>Uroviricota</taxon>
        <taxon>Caudoviricetes</taxon>
        <taxon>Peduoviridae</taxon>
        <taxon>Maltschvirus</taxon>
        <taxon>Maltschvirus maltsch</taxon>
    </lineage>
</organism>
<proteinExistence type="predicted"/>
<protein>
    <submittedName>
        <fullName evidence="1">Uncharacterized protein</fullName>
    </submittedName>
</protein>
<reference evidence="1" key="1">
    <citation type="submission" date="2020-04" db="EMBL/GenBank/DDBJ databases">
        <authorList>
            <person name="Chiriac C."/>
            <person name="Salcher M."/>
            <person name="Ghai R."/>
            <person name="Kavagutti S V."/>
        </authorList>
    </citation>
    <scope>NUCLEOTIDE SEQUENCE</scope>
</reference>
<dbReference type="EMBL" id="LR796670">
    <property type="protein sequence ID" value="CAB4159435.1"/>
    <property type="molecule type" value="Genomic_DNA"/>
</dbReference>
<evidence type="ECO:0000313" key="1">
    <source>
        <dbReference type="EMBL" id="CAB4159435.1"/>
    </source>
</evidence>
<sequence length="51" mass="5838">MDKIELLKEFIEGRQAAYQEELASAETDVERFVFSELVSVMNQLSDIIGED</sequence>